<keyword evidence="4" id="KW-1133">Transmembrane helix</keyword>
<evidence type="ECO:0000259" key="9">
    <source>
        <dbReference type="PROSITE" id="PS50933"/>
    </source>
</evidence>
<feature type="region of interest" description="Disordered" evidence="6">
    <location>
        <begin position="397"/>
        <end position="420"/>
    </location>
</feature>
<evidence type="ECO:0000256" key="5">
    <source>
        <dbReference type="ARBA" id="ARBA00023136"/>
    </source>
</evidence>
<protein>
    <recommendedName>
        <fullName evidence="12">PKD domain-containing protein</fullName>
    </recommendedName>
</protein>
<evidence type="ECO:0000256" key="4">
    <source>
        <dbReference type="ARBA" id="ARBA00022989"/>
    </source>
</evidence>
<evidence type="ECO:0008006" key="12">
    <source>
        <dbReference type="Google" id="ProtNLM"/>
    </source>
</evidence>
<dbReference type="Pfam" id="PF07452">
    <property type="entry name" value="CHRD"/>
    <property type="match status" value="1"/>
</dbReference>
<evidence type="ECO:0000256" key="3">
    <source>
        <dbReference type="ARBA" id="ARBA00022737"/>
    </source>
</evidence>
<feature type="domain" description="PKD" evidence="8">
    <location>
        <begin position="487"/>
        <end position="557"/>
    </location>
</feature>
<evidence type="ECO:0000256" key="1">
    <source>
        <dbReference type="ARBA" id="ARBA00004141"/>
    </source>
</evidence>
<keyword evidence="3" id="KW-0677">Repeat</keyword>
<evidence type="ECO:0000256" key="6">
    <source>
        <dbReference type="SAM" id="MobiDB-lite"/>
    </source>
</evidence>
<dbReference type="SMART" id="SM00089">
    <property type="entry name" value="PKD"/>
    <property type="match status" value="3"/>
</dbReference>
<dbReference type="RefSeq" id="WP_286355214.1">
    <property type="nucleotide sequence ID" value="NZ_AP027079.1"/>
</dbReference>
<dbReference type="PROSITE" id="PS50093">
    <property type="entry name" value="PKD"/>
    <property type="match status" value="3"/>
</dbReference>
<feature type="signal peptide" evidence="7">
    <location>
        <begin position="1"/>
        <end position="18"/>
    </location>
</feature>
<dbReference type="Proteomes" id="UP001242010">
    <property type="component" value="Chromosome"/>
</dbReference>
<evidence type="ECO:0000256" key="2">
    <source>
        <dbReference type="ARBA" id="ARBA00022692"/>
    </source>
</evidence>
<name>A0ABN6UUZ6_9BACT</name>
<dbReference type="PROSITE" id="PS50933">
    <property type="entry name" value="CHRD"/>
    <property type="match status" value="1"/>
</dbReference>
<sequence length="854" mass="85368">MTHPFLRRFLSVATLAGAALLLPALHCGKSASQTQAASPSQPGSGGSTAPFSFSVVASGLSKPTGIALADNRSLVVSQQPAAPLDASLARIDLDTGSVGLIAGGTAVRSGFAANRAGRLYWVDAQKGALMTQSRAAGSPAVLHAGGMLPTTTIAVDAADRVYLAGTAAQGSGGVAAVLVRGASPTAIPDPSGPDKTVLVAASSGDLYWTSRAAGLIYHRSPDGKGSVLVTGLKSPQGLALGPAEDVLYFTEVPTPGKDAAAGGANTVSALDLATLSRTVIHRGDPEPTGVAVASNGSVYWTSTSRGLVLAARPAILPAAPAQFTATLSGAEEVPPVTTQASGKAAFSFVSGTTLSDDQVSTGPALSYRVTITGISRVRRIEIRQGAKGATGPLVAVLPRGDDFDDDEDELTSGRESGSGGVGGFALAGRIRLRNLQGPFAGDWAGFSAALAAGNLYLNVPTRAYPAGEIRGQILPTTAPPANHPPTAVITSPAADATIQAGQSVTFAGTATDPDGDAVSVLWDFGDGSTSPLLSPGSHTYAMAGTYTVRLTATDAYGLADPNPPTRTITVQPSAVNLPPSATITSPSASVSIVAGQSVTFTGTASDPNGDPVTVLWEFGDGGTSTLLSPGAHVYAAAGTYTARLTATDSHGLADPNPPTRTITVTAAPVNQPPTATITAPAANVTITAGQSVTFAGTASDPDGDAVTVLWTFGDGTTSTVLAPGSHTFAAPGTYTVRLTATDSHGLADPNPPIRTITVSAVAAPTLTQIQTQIFTPLCVGCHDAAGAAGMNLTAGSAYANLVNVPATTLPGLRVVPGDPASSALVIQLASGHRNVSAANQSLISAWITAGALNN</sequence>
<feature type="chain" id="PRO_5047124389" description="PKD domain-containing protein" evidence="7">
    <location>
        <begin position="19"/>
        <end position="854"/>
    </location>
</feature>
<feature type="domain" description="PKD" evidence="8">
    <location>
        <begin position="608"/>
        <end position="651"/>
    </location>
</feature>
<dbReference type="Gene3D" id="2.60.40.10">
    <property type="entry name" value="Immunoglobulins"/>
    <property type="match status" value="3"/>
</dbReference>
<dbReference type="Pfam" id="PF18911">
    <property type="entry name" value="PKD_4"/>
    <property type="match status" value="3"/>
</dbReference>
<dbReference type="Gene3D" id="2.120.10.30">
    <property type="entry name" value="TolB, C-terminal domain"/>
    <property type="match status" value="2"/>
</dbReference>
<reference evidence="11" key="1">
    <citation type="journal article" date="2023" name="Int. J. Syst. Evol. Microbiol.">
        <title>Mesoterricola silvestris gen. nov., sp. nov., Mesoterricola sediminis sp. nov., Geothrix oryzae sp. nov., Geothrix edaphica sp. nov., Geothrix rubra sp. nov., and Geothrix limicola sp. nov., six novel members of Acidobacteriota isolated from soils.</title>
        <authorList>
            <person name="Itoh H."/>
            <person name="Sugisawa Y."/>
            <person name="Mise K."/>
            <person name="Xu Z."/>
            <person name="Kuniyasu M."/>
            <person name="Ushijima N."/>
            <person name="Kawano K."/>
            <person name="Kobayashi E."/>
            <person name="Shiratori Y."/>
            <person name="Masuda Y."/>
            <person name="Senoo K."/>
        </authorList>
    </citation>
    <scope>NUCLEOTIDE SEQUENCE [LARGE SCALE GENOMIC DNA]</scope>
    <source>
        <strain evidence="11">Red222</strain>
    </source>
</reference>
<dbReference type="CDD" id="cd00146">
    <property type="entry name" value="PKD"/>
    <property type="match status" value="3"/>
</dbReference>
<keyword evidence="11" id="KW-1185">Reference proteome</keyword>
<evidence type="ECO:0000313" key="11">
    <source>
        <dbReference type="Proteomes" id="UP001242010"/>
    </source>
</evidence>
<dbReference type="SMART" id="SM00754">
    <property type="entry name" value="CHRD"/>
    <property type="match status" value="1"/>
</dbReference>
<keyword evidence="5" id="KW-0472">Membrane</keyword>
<dbReference type="InterPro" id="IPR035986">
    <property type="entry name" value="PKD_dom_sf"/>
</dbReference>
<feature type="domain" description="CHRD" evidence="9">
    <location>
        <begin position="319"/>
        <end position="478"/>
    </location>
</feature>
<keyword evidence="2" id="KW-0812">Transmembrane</keyword>
<dbReference type="SUPFAM" id="SSF63829">
    <property type="entry name" value="Calcium-dependent phosphotriesterase"/>
    <property type="match status" value="1"/>
</dbReference>
<gene>
    <name evidence="10" type="ORF">GETHOR_06800</name>
</gene>
<dbReference type="PANTHER" id="PTHR46730:SF4">
    <property type="entry name" value="POLYCYSTIC KIDNEY DISEASE PROTEIN 1-LIKE 1"/>
    <property type="match status" value="1"/>
</dbReference>
<dbReference type="InterPro" id="IPR013783">
    <property type="entry name" value="Ig-like_fold"/>
</dbReference>
<evidence type="ECO:0000259" key="8">
    <source>
        <dbReference type="PROSITE" id="PS50093"/>
    </source>
</evidence>
<comment type="subcellular location">
    <subcellularLocation>
        <location evidence="1">Membrane</location>
        <topology evidence="1">Multi-pass membrane protein</topology>
    </subcellularLocation>
</comment>
<organism evidence="10 11">
    <name type="scientific">Geothrix oryzae</name>
    <dbReference type="NCBI Taxonomy" id="2927975"/>
    <lineage>
        <taxon>Bacteria</taxon>
        <taxon>Pseudomonadati</taxon>
        <taxon>Acidobacteriota</taxon>
        <taxon>Holophagae</taxon>
        <taxon>Holophagales</taxon>
        <taxon>Holophagaceae</taxon>
        <taxon>Geothrix</taxon>
    </lineage>
</organism>
<dbReference type="PANTHER" id="PTHR46730">
    <property type="entry name" value="POLYCYSTIN-1"/>
    <property type="match status" value="1"/>
</dbReference>
<dbReference type="EMBL" id="AP027079">
    <property type="protein sequence ID" value="BDU68579.1"/>
    <property type="molecule type" value="Genomic_DNA"/>
</dbReference>
<dbReference type="SUPFAM" id="SSF49299">
    <property type="entry name" value="PKD domain"/>
    <property type="match status" value="3"/>
</dbReference>
<feature type="domain" description="PKD" evidence="8">
    <location>
        <begin position="675"/>
        <end position="745"/>
    </location>
</feature>
<evidence type="ECO:0000313" key="10">
    <source>
        <dbReference type="EMBL" id="BDU68579.1"/>
    </source>
</evidence>
<dbReference type="InterPro" id="IPR011042">
    <property type="entry name" value="6-blade_b-propeller_TolB-like"/>
</dbReference>
<accession>A0ABN6UUZ6</accession>
<dbReference type="InterPro" id="IPR010895">
    <property type="entry name" value="CHRD"/>
</dbReference>
<dbReference type="InterPro" id="IPR022409">
    <property type="entry name" value="PKD/Chitinase_dom"/>
</dbReference>
<dbReference type="InterPro" id="IPR000601">
    <property type="entry name" value="PKD_dom"/>
</dbReference>
<keyword evidence="7" id="KW-0732">Signal</keyword>
<evidence type="ECO:0000256" key="7">
    <source>
        <dbReference type="SAM" id="SignalP"/>
    </source>
</evidence>
<proteinExistence type="predicted"/>